<evidence type="ECO:0000256" key="6">
    <source>
        <dbReference type="ARBA" id="ARBA00022989"/>
    </source>
</evidence>
<dbReference type="Pfam" id="PF07690">
    <property type="entry name" value="MFS_1"/>
    <property type="match status" value="1"/>
</dbReference>
<protein>
    <submittedName>
        <fullName evidence="10">MFS transporter</fullName>
    </submittedName>
</protein>
<evidence type="ECO:0000256" key="2">
    <source>
        <dbReference type="ARBA" id="ARBA00006236"/>
    </source>
</evidence>
<dbReference type="GO" id="GO:0005886">
    <property type="term" value="C:plasma membrane"/>
    <property type="evidence" value="ECO:0007669"/>
    <property type="project" value="UniProtKB-SubCell"/>
</dbReference>
<feature type="transmembrane region" description="Helical" evidence="8">
    <location>
        <begin position="134"/>
        <end position="152"/>
    </location>
</feature>
<dbReference type="CDD" id="cd17320">
    <property type="entry name" value="MFS_MdfA_MDR_like"/>
    <property type="match status" value="1"/>
</dbReference>
<organism evidence="10 11">
    <name type="scientific">Phocaeicola plebeius</name>
    <dbReference type="NCBI Taxonomy" id="310297"/>
    <lineage>
        <taxon>Bacteria</taxon>
        <taxon>Pseudomonadati</taxon>
        <taxon>Bacteroidota</taxon>
        <taxon>Bacteroidia</taxon>
        <taxon>Bacteroidales</taxon>
        <taxon>Bacteroidaceae</taxon>
        <taxon>Phocaeicola</taxon>
    </lineage>
</organism>
<comment type="subcellular location">
    <subcellularLocation>
        <location evidence="1">Cell membrane</location>
        <topology evidence="1">Multi-pass membrane protein</topology>
    </subcellularLocation>
</comment>
<gene>
    <name evidence="10" type="ORF">DXD04_07710</name>
</gene>
<dbReference type="PANTHER" id="PTHR23502:SF132">
    <property type="entry name" value="POLYAMINE TRANSPORTER 2-RELATED"/>
    <property type="match status" value="1"/>
</dbReference>
<evidence type="ECO:0000256" key="3">
    <source>
        <dbReference type="ARBA" id="ARBA00022448"/>
    </source>
</evidence>
<evidence type="ECO:0000313" key="11">
    <source>
        <dbReference type="Proteomes" id="UP000260862"/>
    </source>
</evidence>
<keyword evidence="11" id="KW-1185">Reference proteome</keyword>
<evidence type="ECO:0000256" key="1">
    <source>
        <dbReference type="ARBA" id="ARBA00004651"/>
    </source>
</evidence>
<feature type="transmembrane region" description="Helical" evidence="8">
    <location>
        <begin position="7"/>
        <end position="25"/>
    </location>
</feature>
<accession>A0A3E4N3F9</accession>
<dbReference type="SUPFAM" id="SSF103473">
    <property type="entry name" value="MFS general substrate transporter"/>
    <property type="match status" value="1"/>
</dbReference>
<dbReference type="Gene3D" id="1.20.1720.10">
    <property type="entry name" value="Multidrug resistance protein D"/>
    <property type="match status" value="1"/>
</dbReference>
<feature type="transmembrane region" description="Helical" evidence="8">
    <location>
        <begin position="334"/>
        <end position="355"/>
    </location>
</feature>
<dbReference type="InterPro" id="IPR020846">
    <property type="entry name" value="MFS_dom"/>
</dbReference>
<evidence type="ECO:0000256" key="5">
    <source>
        <dbReference type="ARBA" id="ARBA00022692"/>
    </source>
</evidence>
<dbReference type="AlphaFoldDB" id="A0A3E4N3F9"/>
<evidence type="ECO:0000313" key="10">
    <source>
        <dbReference type="EMBL" id="RGK56124.1"/>
    </source>
</evidence>
<dbReference type="GO" id="GO:0042910">
    <property type="term" value="F:xenobiotic transmembrane transporter activity"/>
    <property type="evidence" value="ECO:0007669"/>
    <property type="project" value="InterPro"/>
</dbReference>
<evidence type="ECO:0000256" key="8">
    <source>
        <dbReference type="SAM" id="Phobius"/>
    </source>
</evidence>
<dbReference type="PANTHER" id="PTHR23502">
    <property type="entry name" value="MAJOR FACILITATOR SUPERFAMILY"/>
    <property type="match status" value="1"/>
</dbReference>
<evidence type="ECO:0000256" key="4">
    <source>
        <dbReference type="ARBA" id="ARBA00022475"/>
    </source>
</evidence>
<dbReference type="Proteomes" id="UP000260862">
    <property type="component" value="Unassembled WGS sequence"/>
</dbReference>
<comment type="similarity">
    <text evidence="2">Belongs to the major facilitator superfamily. Bcr/CmlA family.</text>
</comment>
<feature type="transmembrane region" description="Helical" evidence="8">
    <location>
        <begin position="213"/>
        <end position="232"/>
    </location>
</feature>
<feature type="transmembrane region" description="Helical" evidence="8">
    <location>
        <begin position="244"/>
        <end position="270"/>
    </location>
</feature>
<keyword evidence="7 8" id="KW-0472">Membrane</keyword>
<feature type="transmembrane region" description="Helical" evidence="8">
    <location>
        <begin position="282"/>
        <end position="303"/>
    </location>
</feature>
<keyword evidence="6 8" id="KW-1133">Transmembrane helix</keyword>
<dbReference type="InterPro" id="IPR004812">
    <property type="entry name" value="Efflux_drug-R_Bcr/CmlA"/>
</dbReference>
<dbReference type="PROSITE" id="PS50850">
    <property type="entry name" value="MFS"/>
    <property type="match status" value="1"/>
</dbReference>
<keyword evidence="4" id="KW-1003">Cell membrane</keyword>
<reference evidence="10 11" key="1">
    <citation type="submission" date="2018-08" db="EMBL/GenBank/DDBJ databases">
        <title>A genome reference for cultivated species of the human gut microbiota.</title>
        <authorList>
            <person name="Zou Y."/>
            <person name="Xue W."/>
            <person name="Luo G."/>
        </authorList>
    </citation>
    <scope>NUCLEOTIDE SEQUENCE [LARGE SCALE GENOMIC DNA]</scope>
    <source>
        <strain evidence="10 11">TF10-3AC</strain>
    </source>
</reference>
<feature type="domain" description="Major facilitator superfamily (MFS) profile" evidence="9">
    <location>
        <begin position="7"/>
        <end position="384"/>
    </location>
</feature>
<evidence type="ECO:0000256" key="7">
    <source>
        <dbReference type="ARBA" id="ARBA00023136"/>
    </source>
</evidence>
<dbReference type="EMBL" id="QSQT01000012">
    <property type="protein sequence ID" value="RGK56124.1"/>
    <property type="molecule type" value="Genomic_DNA"/>
</dbReference>
<feature type="transmembrane region" description="Helical" evidence="8">
    <location>
        <begin position="361"/>
        <end position="384"/>
    </location>
</feature>
<feature type="transmembrane region" description="Helical" evidence="8">
    <location>
        <begin position="45"/>
        <end position="65"/>
    </location>
</feature>
<feature type="transmembrane region" description="Helical" evidence="8">
    <location>
        <begin position="309"/>
        <end position="327"/>
    </location>
</feature>
<feature type="transmembrane region" description="Helical" evidence="8">
    <location>
        <begin position="164"/>
        <end position="184"/>
    </location>
</feature>
<dbReference type="NCBIfam" id="TIGR00710">
    <property type="entry name" value="efflux_Bcr_CflA"/>
    <property type="match status" value="1"/>
</dbReference>
<keyword evidence="3" id="KW-0813">Transport</keyword>
<sequence length="396" mass="42430">MTRSNSQLFILVFLGILTAFGPFVTDMYLPTLPAMTDYFHTTSSQVQLGLTASMIGLAVGQLFFGPLSDKYGRRLPLIVAMCLFLLATLGCLYSRTIMQFVGWRVVQGIAGAGGIVISRSIAADKYSGRELAKMLAIIGAINGVAPVAAPVAGGGMAESVGWHGIFWVLFGLGILLLLGSLHFAESLPAVRRQNARWADVYKSFLTVIHNRRYVCYILQFGFAQGVLFANIASSPFIMQEHYGFSPLMFSICFGANAIAIVISATSAVRFAHPEQALYRGSVGMVIASFLLCVALCAGCSFWIYEVLLLALLSMLGLTFTASNTLAMDSERANAGMASALLGALGFAFGGVVSPLVGLGNIMVSTGVLFFTGPLCAFVCTRIALRRAFSLAQYYRK</sequence>
<proteinExistence type="inferred from homology"/>
<feature type="transmembrane region" description="Helical" evidence="8">
    <location>
        <begin position="77"/>
        <end position="95"/>
    </location>
</feature>
<keyword evidence="5 8" id="KW-0812">Transmembrane</keyword>
<dbReference type="InterPro" id="IPR011701">
    <property type="entry name" value="MFS"/>
</dbReference>
<name>A0A3E4N3F9_9BACT</name>
<feature type="transmembrane region" description="Helical" evidence="8">
    <location>
        <begin position="101"/>
        <end position="122"/>
    </location>
</feature>
<comment type="caution">
    <text evidence="10">The sequence shown here is derived from an EMBL/GenBank/DDBJ whole genome shotgun (WGS) entry which is preliminary data.</text>
</comment>
<evidence type="ECO:0000259" key="9">
    <source>
        <dbReference type="PROSITE" id="PS50850"/>
    </source>
</evidence>
<dbReference type="InterPro" id="IPR036259">
    <property type="entry name" value="MFS_trans_sf"/>
</dbReference>
<dbReference type="GO" id="GO:1990961">
    <property type="term" value="P:xenobiotic detoxification by transmembrane export across the plasma membrane"/>
    <property type="evidence" value="ECO:0007669"/>
    <property type="project" value="InterPro"/>
</dbReference>